<feature type="active site" description="Proton acceptor" evidence="1">
    <location>
        <position position="163"/>
    </location>
</feature>
<comment type="catalytic activity">
    <reaction evidence="1">
        <text>adenosine(2030) in 23S rRNA + S-adenosyl-L-methionine = N(6)-methyladenosine(2030) in 23S rRNA + S-adenosyl-L-homocysteine + H(+)</text>
        <dbReference type="Rhea" id="RHEA:43736"/>
        <dbReference type="Rhea" id="RHEA-COMP:10668"/>
        <dbReference type="Rhea" id="RHEA-COMP:10669"/>
        <dbReference type="ChEBI" id="CHEBI:15378"/>
        <dbReference type="ChEBI" id="CHEBI:57856"/>
        <dbReference type="ChEBI" id="CHEBI:59789"/>
        <dbReference type="ChEBI" id="CHEBI:74411"/>
        <dbReference type="ChEBI" id="CHEBI:74449"/>
        <dbReference type="EC" id="2.1.1.266"/>
    </reaction>
</comment>
<feature type="binding site" evidence="1">
    <location>
        <position position="118"/>
    </location>
    <ligand>
        <name>S-adenosyl-L-methionine</name>
        <dbReference type="ChEBI" id="CHEBI:59789"/>
    </ligand>
</feature>
<feature type="binding site" evidence="1">
    <location>
        <position position="22"/>
    </location>
    <ligand>
        <name>S-adenosyl-L-methionine</name>
        <dbReference type="ChEBI" id="CHEBI:59789"/>
    </ligand>
</feature>
<keyword evidence="1" id="KW-0949">S-adenosyl-L-methionine</keyword>
<dbReference type="EC" id="2.1.1.266" evidence="1"/>
<name>A0A4R1N1V3_9RHOB</name>
<reference evidence="2 3" key="1">
    <citation type="submission" date="2019-03" db="EMBL/GenBank/DDBJ databases">
        <title>Genomic Encyclopedia of Archaeal and Bacterial Type Strains, Phase II (KMG-II): from individual species to whole genera.</title>
        <authorList>
            <person name="Goeker M."/>
        </authorList>
    </citation>
    <scope>NUCLEOTIDE SEQUENCE [LARGE SCALE GENOMIC DNA]</scope>
    <source>
        <strain evidence="2 3">DSM 26433</strain>
    </source>
</reference>
<dbReference type="PANTHER" id="PTHR37426">
    <property type="entry name" value="RIBOSOMAL RNA LARGE SUBUNIT METHYLTRANSFERASE J"/>
    <property type="match status" value="1"/>
</dbReference>
<evidence type="ECO:0000313" key="2">
    <source>
        <dbReference type="EMBL" id="TCK98950.1"/>
    </source>
</evidence>
<evidence type="ECO:0000256" key="1">
    <source>
        <dbReference type="HAMAP-Rule" id="MF_00934"/>
    </source>
</evidence>
<keyword evidence="1 2" id="KW-0808">Transferase</keyword>
<dbReference type="SUPFAM" id="SSF53335">
    <property type="entry name" value="S-adenosyl-L-methionine-dependent methyltransferases"/>
    <property type="match status" value="1"/>
</dbReference>
<dbReference type="GO" id="GO:0003723">
    <property type="term" value="F:RNA binding"/>
    <property type="evidence" value="ECO:0007669"/>
    <property type="project" value="UniProtKB-UniRule"/>
</dbReference>
<dbReference type="EMBL" id="SMGR01000006">
    <property type="protein sequence ID" value="TCK98950.1"/>
    <property type="molecule type" value="Genomic_DNA"/>
</dbReference>
<dbReference type="GO" id="GO:0036307">
    <property type="term" value="F:23S rRNA (adenine(2030)-N(6))-methyltransferase activity"/>
    <property type="evidence" value="ECO:0007669"/>
    <property type="project" value="UniProtKB-UniRule"/>
</dbReference>
<protein>
    <recommendedName>
        <fullName evidence="1">Ribosomal RNA large subunit methyltransferase J</fullName>
        <ecNumber evidence="1">2.1.1.266</ecNumber>
    </recommendedName>
    <alternativeName>
        <fullName evidence="1">23S rRNA (adenine(2030)-N6)-methyltransferase</fullName>
    </alternativeName>
    <alternativeName>
        <fullName evidence="1">23S rRNA m6A2030 methyltransferase</fullName>
    </alternativeName>
</protein>
<keyword evidence="1" id="KW-0698">rRNA processing</keyword>
<comment type="similarity">
    <text evidence="1">Belongs to the RlmJ family.</text>
</comment>
<comment type="function">
    <text evidence="1">Specifically methylates the adenine in position 2030 of 23S rRNA.</text>
</comment>
<keyword evidence="1 2" id="KW-0489">Methyltransferase</keyword>
<dbReference type="Pfam" id="PF04378">
    <property type="entry name" value="RsmJ"/>
    <property type="match status" value="1"/>
</dbReference>
<dbReference type="InterPro" id="IPR029063">
    <property type="entry name" value="SAM-dependent_MTases_sf"/>
</dbReference>
<dbReference type="Proteomes" id="UP000295673">
    <property type="component" value="Unassembled WGS sequence"/>
</dbReference>
<accession>A0A4R1N1V3</accession>
<dbReference type="AlphaFoldDB" id="A0A4R1N1V3"/>
<feature type="binding site" evidence="1">
    <location>
        <position position="45"/>
    </location>
    <ligand>
        <name>S-adenosyl-L-methionine</name>
        <dbReference type="ChEBI" id="CHEBI:59789"/>
    </ligand>
</feature>
<dbReference type="InterPro" id="IPR007473">
    <property type="entry name" value="RlmJ"/>
</dbReference>
<dbReference type="GO" id="GO:0070475">
    <property type="term" value="P:rRNA base methylation"/>
    <property type="evidence" value="ECO:0007669"/>
    <property type="project" value="UniProtKB-UniRule"/>
</dbReference>
<dbReference type="Gene3D" id="3.40.50.150">
    <property type="entry name" value="Vaccinia Virus protein VP39"/>
    <property type="match status" value="1"/>
</dbReference>
<keyword evidence="1" id="KW-0694">RNA-binding</keyword>
<feature type="site" description="Interaction with substrate rRNA" evidence="1">
    <location>
        <position position="7"/>
    </location>
</feature>
<keyword evidence="3" id="KW-1185">Reference proteome</keyword>
<feature type="binding site" evidence="1">
    <location>
        <position position="163"/>
    </location>
    <ligand>
        <name>S-adenosyl-L-methionine</name>
        <dbReference type="ChEBI" id="CHEBI:59789"/>
    </ligand>
</feature>
<evidence type="ECO:0000313" key="3">
    <source>
        <dbReference type="Proteomes" id="UP000295673"/>
    </source>
</evidence>
<comment type="caution">
    <text evidence="2">The sequence shown here is derived from an EMBL/GenBank/DDBJ whole genome shotgun (WGS) entry which is preliminary data.</text>
</comment>
<feature type="binding site" evidence="1">
    <location>
        <begin position="142"/>
        <end position="143"/>
    </location>
    <ligand>
        <name>S-adenosyl-L-methionine</name>
        <dbReference type="ChEBI" id="CHEBI:59789"/>
    </ligand>
</feature>
<gene>
    <name evidence="1" type="primary">rlmJ</name>
    <name evidence="2" type="ORF">BXY66_4013</name>
</gene>
<feature type="binding site" evidence="1">
    <location>
        <position position="100"/>
    </location>
    <ligand>
        <name>S-adenosyl-L-methionine</name>
        <dbReference type="ChEBI" id="CHEBI:59789"/>
    </ligand>
</feature>
<organism evidence="2 3">
    <name type="scientific">Shimia isoporae</name>
    <dbReference type="NCBI Taxonomy" id="647720"/>
    <lineage>
        <taxon>Bacteria</taxon>
        <taxon>Pseudomonadati</taxon>
        <taxon>Pseudomonadota</taxon>
        <taxon>Alphaproteobacteria</taxon>
        <taxon>Rhodobacterales</taxon>
        <taxon>Roseobacteraceae</taxon>
    </lineage>
</organism>
<dbReference type="GO" id="GO:0005829">
    <property type="term" value="C:cytosol"/>
    <property type="evidence" value="ECO:0007669"/>
    <property type="project" value="TreeGrafter"/>
</dbReference>
<sequence length="266" mass="29596">MAGMLSYQHIFHAGNLADVHKHALMATALEYLTQKPKPLSYLETHSGRGVYQLDSPEAVKTGEARVGIEAVSNWFDKDHPYARALEQVRVQHGDATYAGSPAIASTLLRDIDKIQLAELHPRECGALKDAMAMHSVRVYEQDGFEMAQALCPPTPRRGIILIDPSYEIKADYAAIPKFISKLHRKWNVGIVALWYPILTDNPHAPMLKALEDLSLPKALRHEVRFPAAREGHRMVGSGMFFVNAPFGLQDECDRLNAHFSGLGTPH</sequence>
<comment type="subunit">
    <text evidence="1">Monomer.</text>
</comment>
<dbReference type="HAMAP" id="MF_00934">
    <property type="entry name" value="23SrRNA_methyltr_J"/>
    <property type="match status" value="1"/>
</dbReference>
<dbReference type="PANTHER" id="PTHR37426:SF1">
    <property type="entry name" value="RIBOSOMAL RNA LARGE SUBUNIT METHYLTRANSFERASE J"/>
    <property type="match status" value="1"/>
</dbReference>
<proteinExistence type="inferred from homology"/>